<dbReference type="Pfam" id="PF00583">
    <property type="entry name" value="Acetyltransf_1"/>
    <property type="match status" value="1"/>
</dbReference>
<keyword evidence="11" id="KW-1185">Reference proteome</keyword>
<dbReference type="UniPathway" id="UPA00067">
    <property type="reaction ID" value="UER00122"/>
</dbReference>
<keyword evidence="6 8" id="KW-0012">Acyltransferase</keyword>
<comment type="caution">
    <text evidence="10">The sequence shown here is derived from an EMBL/GenBank/DDBJ whole genome shotgun (WGS) entry which is preliminary data.</text>
</comment>
<comment type="catalytic activity">
    <reaction evidence="7 8">
        <text>L-2,4-diaminobutanoate + acetyl-CoA = (2S)-4-acetamido-2-aminobutanoate + CoA + H(+)</text>
        <dbReference type="Rhea" id="RHEA:16901"/>
        <dbReference type="ChEBI" id="CHEBI:15378"/>
        <dbReference type="ChEBI" id="CHEBI:57287"/>
        <dbReference type="ChEBI" id="CHEBI:57288"/>
        <dbReference type="ChEBI" id="CHEBI:58761"/>
        <dbReference type="ChEBI" id="CHEBI:58929"/>
        <dbReference type="EC" id="2.3.1.178"/>
    </reaction>
</comment>
<proteinExistence type="inferred from homology"/>
<accession>A0A4R2KIJ9</accession>
<dbReference type="SUPFAM" id="SSF55729">
    <property type="entry name" value="Acyl-CoA N-acyltransferases (Nat)"/>
    <property type="match status" value="1"/>
</dbReference>
<evidence type="ECO:0000256" key="4">
    <source>
        <dbReference type="ARBA" id="ARBA00017935"/>
    </source>
</evidence>
<dbReference type="EMBL" id="SLWX01000019">
    <property type="protein sequence ID" value="TCO72217.1"/>
    <property type="molecule type" value="Genomic_DNA"/>
</dbReference>
<evidence type="ECO:0000313" key="11">
    <source>
        <dbReference type="Proteomes" id="UP000294980"/>
    </source>
</evidence>
<sequence>MVAEIEDAIVGAISGYLIPERPDTVFVWQVAVGSAARGQGLALRMLDHIVDRPVCRDVRFMETTITEDNAASWGLFRKFAEARGAELTHDVGFDRDAHFGGQHDTEMRVRIGPFASSGG</sequence>
<keyword evidence="5 8" id="KW-0808">Transferase</keyword>
<dbReference type="GO" id="GO:0019491">
    <property type="term" value="P:ectoine biosynthetic process"/>
    <property type="evidence" value="ECO:0007669"/>
    <property type="project" value="UniProtKB-UniPathway"/>
</dbReference>
<evidence type="ECO:0000256" key="1">
    <source>
        <dbReference type="ARBA" id="ARBA00004978"/>
    </source>
</evidence>
<evidence type="ECO:0000256" key="2">
    <source>
        <dbReference type="ARBA" id="ARBA00010712"/>
    </source>
</evidence>
<dbReference type="CDD" id="cd04301">
    <property type="entry name" value="NAT_SF"/>
    <property type="match status" value="1"/>
</dbReference>
<dbReference type="NCBIfam" id="TIGR02406">
    <property type="entry name" value="ectoine_EctA"/>
    <property type="match status" value="1"/>
</dbReference>
<dbReference type="Gene3D" id="3.40.630.30">
    <property type="match status" value="1"/>
</dbReference>
<gene>
    <name evidence="8" type="primary">ectA</name>
    <name evidence="10" type="ORF">EV688_11918</name>
</gene>
<dbReference type="InterPro" id="IPR000182">
    <property type="entry name" value="GNAT_dom"/>
</dbReference>
<organism evidence="10 11">
    <name type="scientific">Chromatocurvus halotolerans</name>
    <dbReference type="NCBI Taxonomy" id="1132028"/>
    <lineage>
        <taxon>Bacteria</taxon>
        <taxon>Pseudomonadati</taxon>
        <taxon>Pseudomonadota</taxon>
        <taxon>Gammaproteobacteria</taxon>
        <taxon>Cellvibrionales</taxon>
        <taxon>Halieaceae</taxon>
        <taxon>Chromatocurvus</taxon>
    </lineage>
</organism>
<dbReference type="GO" id="GO:0033816">
    <property type="term" value="F:diaminobutyrate acetyltransferase activity"/>
    <property type="evidence" value="ECO:0007669"/>
    <property type="project" value="UniProtKB-EC"/>
</dbReference>
<dbReference type="AlphaFoldDB" id="A0A4R2KIJ9"/>
<evidence type="ECO:0000256" key="5">
    <source>
        <dbReference type="ARBA" id="ARBA00022679"/>
    </source>
</evidence>
<reference evidence="10 11" key="1">
    <citation type="submission" date="2019-03" db="EMBL/GenBank/DDBJ databases">
        <title>Genomic Encyclopedia of Type Strains, Phase IV (KMG-IV): sequencing the most valuable type-strain genomes for metagenomic binning, comparative biology and taxonomic classification.</title>
        <authorList>
            <person name="Goeker M."/>
        </authorList>
    </citation>
    <scope>NUCLEOTIDE SEQUENCE [LARGE SCALE GENOMIC DNA]</scope>
    <source>
        <strain evidence="10 11">DSM 23344</strain>
    </source>
</reference>
<dbReference type="EC" id="2.3.1.178" evidence="3 8"/>
<evidence type="ECO:0000313" key="10">
    <source>
        <dbReference type="EMBL" id="TCO72217.1"/>
    </source>
</evidence>
<evidence type="ECO:0000256" key="7">
    <source>
        <dbReference type="ARBA" id="ARBA00048924"/>
    </source>
</evidence>
<dbReference type="Proteomes" id="UP000294980">
    <property type="component" value="Unassembled WGS sequence"/>
</dbReference>
<dbReference type="InterPro" id="IPR016181">
    <property type="entry name" value="Acyl_CoA_acyltransferase"/>
</dbReference>
<comment type="function">
    <text evidence="8">Catalyzes the acetylation of L-2,4-diaminobutyrate (DABA) to gamma-N-acetyl-alpha,gamma-diaminobutyric acid (ADABA) with acetyl coenzyme A.</text>
</comment>
<feature type="domain" description="N-acetyltransferase" evidence="9">
    <location>
        <begin position="1"/>
        <end position="112"/>
    </location>
</feature>
<evidence type="ECO:0000256" key="6">
    <source>
        <dbReference type="ARBA" id="ARBA00023315"/>
    </source>
</evidence>
<evidence type="ECO:0000256" key="3">
    <source>
        <dbReference type="ARBA" id="ARBA00012355"/>
    </source>
</evidence>
<comment type="similarity">
    <text evidence="2 8">Belongs to the acetyltransferase family. EctA subfamily.</text>
</comment>
<evidence type="ECO:0000259" key="9">
    <source>
        <dbReference type="PROSITE" id="PS51186"/>
    </source>
</evidence>
<dbReference type="InterPro" id="IPR012772">
    <property type="entry name" value="Ectoine_EctA"/>
</dbReference>
<dbReference type="PROSITE" id="PS51186">
    <property type="entry name" value="GNAT"/>
    <property type="match status" value="1"/>
</dbReference>
<comment type="pathway">
    <text evidence="1 8">Amine and polyamine biosynthesis; ectoine biosynthesis; L-ectoine from L-aspartate 4-semialdehyde: step 2/3.</text>
</comment>
<name>A0A4R2KIJ9_9GAMM</name>
<protein>
    <recommendedName>
        <fullName evidence="4 8">L-2,4-diaminobutyric acid acetyltransferase</fullName>
        <shortName evidence="8">DABA acetyltransferase</shortName>
        <ecNumber evidence="3 8">2.3.1.178</ecNumber>
    </recommendedName>
</protein>
<evidence type="ECO:0000256" key="8">
    <source>
        <dbReference type="RuleBase" id="RU365045"/>
    </source>
</evidence>